<dbReference type="InterPro" id="IPR035895">
    <property type="entry name" value="HPr-like_sf"/>
</dbReference>
<evidence type="ECO:0000313" key="2">
    <source>
        <dbReference type="Proteomes" id="UP000199800"/>
    </source>
</evidence>
<proteinExistence type="predicted"/>
<dbReference type="SUPFAM" id="SSF55594">
    <property type="entry name" value="HPr-like"/>
    <property type="match status" value="1"/>
</dbReference>
<accession>A0A1I0DNR9</accession>
<dbReference type="OrthoDB" id="1858199at2"/>
<name>A0A1I0DNR9_9FIRM</name>
<reference evidence="1 2" key="1">
    <citation type="submission" date="2016-10" db="EMBL/GenBank/DDBJ databases">
        <authorList>
            <person name="de Groot N.N."/>
        </authorList>
    </citation>
    <scope>NUCLEOTIDE SEQUENCE [LARGE SCALE GENOMIC DNA]</scope>
    <source>
        <strain evidence="1 2">DSM 1801</strain>
    </source>
</reference>
<evidence type="ECO:0000313" key="1">
    <source>
        <dbReference type="EMBL" id="SET33352.1"/>
    </source>
</evidence>
<dbReference type="Gene3D" id="3.30.1340.10">
    <property type="entry name" value="HPr-like"/>
    <property type="match status" value="1"/>
</dbReference>
<dbReference type="AlphaFoldDB" id="A0A1I0DNR9"/>
<protein>
    <recommendedName>
        <fullName evidence="3">PTS HPr component phosphorylation site</fullName>
    </recommendedName>
</protein>
<organism evidence="1 2">
    <name type="scientific">[Clostridium] polysaccharolyticum</name>
    <dbReference type="NCBI Taxonomy" id="29364"/>
    <lineage>
        <taxon>Bacteria</taxon>
        <taxon>Bacillati</taxon>
        <taxon>Bacillota</taxon>
        <taxon>Clostridia</taxon>
        <taxon>Lachnospirales</taxon>
        <taxon>Lachnospiraceae</taxon>
    </lineage>
</organism>
<sequence>METRKIRLTQMEEVKEFVNAASGCDFDVDIFYNRVIIDAKSFLGVASLDLTRVLNVSCQGYNRDFENTLNKFASYV</sequence>
<dbReference type="Proteomes" id="UP000199800">
    <property type="component" value="Unassembled WGS sequence"/>
</dbReference>
<gene>
    <name evidence="1" type="ORF">SAMN04487772_11552</name>
</gene>
<keyword evidence="2" id="KW-1185">Reference proteome</keyword>
<dbReference type="EMBL" id="FOHN01000015">
    <property type="protein sequence ID" value="SET33352.1"/>
    <property type="molecule type" value="Genomic_DNA"/>
</dbReference>
<dbReference type="RefSeq" id="WP_092478173.1">
    <property type="nucleotide sequence ID" value="NZ_FOHN01000015.1"/>
</dbReference>
<dbReference type="STRING" id="29364.SAMN04487772_11552"/>
<evidence type="ECO:0008006" key="3">
    <source>
        <dbReference type="Google" id="ProtNLM"/>
    </source>
</evidence>